<evidence type="ECO:0000313" key="1">
    <source>
        <dbReference type="Proteomes" id="UP000887569"/>
    </source>
</evidence>
<name>A0A915ABH5_PARUN</name>
<organism evidence="1 2">
    <name type="scientific">Parascaris univalens</name>
    <name type="common">Nematode worm</name>
    <dbReference type="NCBI Taxonomy" id="6257"/>
    <lineage>
        <taxon>Eukaryota</taxon>
        <taxon>Metazoa</taxon>
        <taxon>Ecdysozoa</taxon>
        <taxon>Nematoda</taxon>
        <taxon>Chromadorea</taxon>
        <taxon>Rhabditida</taxon>
        <taxon>Spirurina</taxon>
        <taxon>Ascaridomorpha</taxon>
        <taxon>Ascaridoidea</taxon>
        <taxon>Ascarididae</taxon>
        <taxon>Parascaris</taxon>
    </lineage>
</organism>
<proteinExistence type="predicted"/>
<reference evidence="2" key="1">
    <citation type="submission" date="2022-11" db="UniProtKB">
        <authorList>
            <consortium name="WormBaseParasite"/>
        </authorList>
    </citation>
    <scope>IDENTIFICATION</scope>
</reference>
<protein>
    <submittedName>
        <fullName evidence="2">Uncharacterized protein</fullName>
    </submittedName>
</protein>
<dbReference type="AlphaFoldDB" id="A0A915ABH5"/>
<keyword evidence="1" id="KW-1185">Reference proteome</keyword>
<sequence length="45" mass="4813">SQCLAAYAVIILIAMNRKLCGKSSLDKVTVIKVNSKSNPTEALYG</sequence>
<dbReference type="Proteomes" id="UP000887569">
    <property type="component" value="Unplaced"/>
</dbReference>
<evidence type="ECO:0000313" key="2">
    <source>
        <dbReference type="WBParaSite" id="PgR003_g175_t04"/>
    </source>
</evidence>
<accession>A0A915ABH5</accession>
<dbReference type="WBParaSite" id="PgR003_g175_t04">
    <property type="protein sequence ID" value="PgR003_g175_t04"/>
    <property type="gene ID" value="PgR003_g175"/>
</dbReference>